<sequence>MGAGFCQRRAAPPPPTASAASTRRPGPGAQQIRDAWLLAVQEEDAEAAGWCARLCENLRGAEAFAESDGLDAFIHVAMGQSMSGKGGLMVALAQALMMDMSDYKVAIFETLCAAALWPSLKGRIAGSGVLGVITATLLSPRHPASSKALMARLCGVLAADSPEAVQLGDGRRAEEFAKLRRQLIASGAVKAIAALAKEGAGEAAAAAAKTVAQFAGTSGDAEIRAELTTAEVVPSMLNRLCSELQCLHPNSEKWAGVIMLPHITQEMTLPLSVNQVMLGCEAELQQRLSASGHQDTENTSGVLGLQGPPSWQQNMADCIATYDTPANFRFYQRHSSLLGHDIAHVGNPEVCWEASHRFFWGFLAFRLTGSWKDVALEFGMCVPKSCSYAVVDTIFVPYLLGRYMGRSWGPKNPEILTRWHHQNEIEKEDTASHFVFNIVALHPGGPSAWYQDHWPYRQKLWQYHPSWWPSKQNELVLTILAFPPILAAVCLALLRLCGKSSSWLRIFAPQRHLADLCRSTEDDLSSLHLVRLILQLLVTWQHVVLLVDWLGNSGHGGIESFQPLTSQVAKILGRVNHTFACVSAYLSLRSMERALAAAGPGGLKKATVVCGRWLLSRWLRQVCELGFWMWFFLCLSQDIPWKPFPEFAQIWYQDRRELCLSAPVRRSCRLPQEHVPSMWLLSLMFVYAPVNAALKLYQPVVSVCHNMQIFENLFAVSVLSAGVGLVKHFFGYVLGLLAGTLLIAMGLWWEPEIINEGFRPGHRFVGMTTAHLLPGALLCALVKVPRTSVRIPLLFLALSLLVDWLTLPPTQVIDEQSPRLVADMIFSPSKAATFAASNGLHACAIALLLGNMAQNGSAATPSWWVMLASRLSLGVNLSNIFAIHYLRGRLMLMPVEFHHVHVMGYTLWAWAAAVVASAVVYCLVTPYALLGDAVLKRLSNALLGKPTWRTAGKKTA</sequence>
<evidence type="ECO:0000313" key="3">
    <source>
        <dbReference type="EMBL" id="CAJ1407571.1"/>
    </source>
</evidence>
<keyword evidence="2" id="KW-0812">Transmembrane</keyword>
<keyword evidence="4" id="KW-1185">Reference proteome</keyword>
<organism evidence="3 4">
    <name type="scientific">Effrenium voratum</name>
    <dbReference type="NCBI Taxonomy" id="2562239"/>
    <lineage>
        <taxon>Eukaryota</taxon>
        <taxon>Sar</taxon>
        <taxon>Alveolata</taxon>
        <taxon>Dinophyceae</taxon>
        <taxon>Suessiales</taxon>
        <taxon>Symbiodiniaceae</taxon>
        <taxon>Effrenium</taxon>
    </lineage>
</organism>
<dbReference type="AlphaFoldDB" id="A0AA36NKB5"/>
<keyword evidence="2" id="KW-0472">Membrane</keyword>
<accession>A0AA36NKB5</accession>
<feature type="transmembrane region" description="Helical" evidence="2">
    <location>
        <begin position="831"/>
        <end position="851"/>
    </location>
</feature>
<feature type="transmembrane region" description="Helical" evidence="2">
    <location>
        <begin position="475"/>
        <end position="497"/>
    </location>
</feature>
<dbReference type="Proteomes" id="UP001178507">
    <property type="component" value="Unassembled WGS sequence"/>
</dbReference>
<name>A0AA36NKB5_9DINO</name>
<feature type="transmembrane region" description="Helical" evidence="2">
    <location>
        <begin position="761"/>
        <end position="781"/>
    </location>
</feature>
<proteinExistence type="predicted"/>
<evidence type="ECO:0000313" key="4">
    <source>
        <dbReference type="Proteomes" id="UP001178507"/>
    </source>
</evidence>
<feature type="transmembrane region" description="Helical" evidence="2">
    <location>
        <begin position="907"/>
        <end position="930"/>
    </location>
</feature>
<feature type="transmembrane region" description="Helical" evidence="2">
    <location>
        <begin position="729"/>
        <end position="749"/>
    </location>
</feature>
<reference evidence="3" key="1">
    <citation type="submission" date="2023-08" db="EMBL/GenBank/DDBJ databases">
        <authorList>
            <person name="Chen Y."/>
            <person name="Shah S."/>
            <person name="Dougan E. K."/>
            <person name="Thang M."/>
            <person name="Chan C."/>
        </authorList>
    </citation>
    <scope>NUCLEOTIDE SEQUENCE</scope>
</reference>
<feature type="transmembrane region" description="Helical" evidence="2">
    <location>
        <begin position="863"/>
        <end position="887"/>
    </location>
</feature>
<gene>
    <name evidence="3" type="ORF">EVOR1521_LOCUS29223</name>
</gene>
<feature type="transmembrane region" description="Helical" evidence="2">
    <location>
        <begin position="793"/>
        <end position="811"/>
    </location>
</feature>
<comment type="caution">
    <text evidence="3">The sequence shown here is derived from an EMBL/GenBank/DDBJ whole genome shotgun (WGS) entry which is preliminary data.</text>
</comment>
<keyword evidence="2" id="KW-1133">Transmembrane helix</keyword>
<protein>
    <submittedName>
        <fullName evidence="3">Uncharacterized protein</fullName>
    </submittedName>
</protein>
<dbReference type="EMBL" id="CAUJNA010003677">
    <property type="protein sequence ID" value="CAJ1407571.1"/>
    <property type="molecule type" value="Genomic_DNA"/>
</dbReference>
<feature type="region of interest" description="Disordered" evidence="1">
    <location>
        <begin position="1"/>
        <end position="28"/>
    </location>
</feature>
<evidence type="ECO:0000256" key="2">
    <source>
        <dbReference type="SAM" id="Phobius"/>
    </source>
</evidence>
<evidence type="ECO:0000256" key="1">
    <source>
        <dbReference type="SAM" id="MobiDB-lite"/>
    </source>
</evidence>